<accession>A0A0B7GUU1</accession>
<evidence type="ECO:0000256" key="1">
    <source>
        <dbReference type="SAM" id="MobiDB-lite"/>
    </source>
</evidence>
<feature type="compositionally biased region" description="Basic and acidic residues" evidence="1">
    <location>
        <begin position="575"/>
        <end position="584"/>
    </location>
</feature>
<reference evidence="4" key="1">
    <citation type="submission" date="2015-01" db="EMBL/GenBank/DDBJ databases">
        <authorList>
            <person name="Manzoor Shahid"/>
            <person name="Zubair Saima"/>
        </authorList>
    </citation>
    <scope>NUCLEOTIDE SEQUENCE [LARGE SCALE GENOMIC DNA]</scope>
    <source>
        <strain evidence="4">V1</strain>
    </source>
</reference>
<dbReference type="Proteomes" id="UP000042527">
    <property type="component" value="Unassembled WGS sequence"/>
</dbReference>
<dbReference type="EMBL" id="CDNC01000023">
    <property type="protein sequence ID" value="CEM62263.1"/>
    <property type="molecule type" value="Genomic_DNA"/>
</dbReference>
<evidence type="ECO:0000313" key="3">
    <source>
        <dbReference type="EMBL" id="QEJ99238.1"/>
    </source>
</evidence>
<reference evidence="2" key="2">
    <citation type="submission" date="2015-01" db="EMBL/GenBank/DDBJ databases">
        <authorList>
            <person name="Xiang T."/>
            <person name="Song Y."/>
            <person name="Huang L."/>
            <person name="Wang B."/>
            <person name="Wu P."/>
        </authorList>
    </citation>
    <scope>NUCLEOTIDE SEQUENCE [LARGE SCALE GENOMIC DNA]</scope>
    <source>
        <strain evidence="2">V1</strain>
    </source>
</reference>
<dbReference type="OrthoDB" id="304612at2"/>
<dbReference type="GeneID" id="57752128"/>
<dbReference type="Proteomes" id="UP000323594">
    <property type="component" value="Chromosome"/>
</dbReference>
<evidence type="ECO:0000313" key="5">
    <source>
        <dbReference type="Proteomes" id="UP000323594"/>
    </source>
</evidence>
<evidence type="ECO:0000313" key="2">
    <source>
        <dbReference type="EMBL" id="CEM62263.1"/>
    </source>
</evidence>
<proteinExistence type="predicted"/>
<sequence length="964" mass="108771">MKKKLFFTVWFGLFGFAVFANSYQVIKTKYFDIIYGKTSEQSALLLAKHADSYAEEISARLNTAIKARTPVFLRATTEGLNGYYTPLPYNRIVLFDVRADDGVLGNIEQTLLKVFYHELTHRISLDFFTPMMMPLSFVEGVAVSFESLDGKQGRLNDPLVMHYLIQGKIDNTSPSWREAASAPDVYPGGLLPYLYGGAFSAYLQKIYGAEKYAELWHKSWKIFPNSKFKSIFNRSIEAAWDDFIDTIPVPKTIDTPQQLDSKKTNGIYAAPASSEKGFAYYDSNKQVVYFYGKDESRTRLFSHDRSLEHLSFSSDGRYLLVSDSISGWTKDRKRVRIYDTVLKKFESDEYLSHSEAAFGKTERQVCLVKIENQNSALVLRDRNFPKDEKVLFEAGPEKEFAAIYNPAYAGDDLIAFIAANGVRRSLLFVSLKTGEISQLPQEQTPYAIRYLQSNKTANGYVLTFSWAEMNMLYRFGMYDMQTKTLRLSNSDISGGVFFPVVYTANKQNPQGGKTDIAYTGIHGNYMRFYRLSSEKLEKKPAGLVAFTGKKEVKMPAYAAKSKVEEQPGGSVPSEKPLEEQKDKVPTNTELSETETKAQNEIDFTPKRYHPIAWLWRAKVLPAVTIPGSDRLKDFGKYGLGLATISLDPAETIELRSRAVFYFKPFFTAVQFASLFHTKQASFGFSGYDTIDSHNFLYRKTGLGANTQISFPTKDFRQSLGLNFNVSADWYADLDPEYTAYLQYYHAPHKNPILTSKVEFAYSFLQSTNLSTQPFFSKNICGAEVAVSGLHAYNFNSNKNSALVQAKGKFRLPVVPLSFSVSGYFGYNAGYTPGTDSYIFADFPYPVGQGAYLPSLTAYTLQKLDPNTDMYTGLGFDAELTVFSYDIQKGSSWLPIFYNRIKLNIGYAGVLNFAIGNKKAFSYKDIAKGNIMLTINGVDVGLQYSHPLREKKKFGTIDFVFDLSF</sequence>
<name>A0A0B7GUU1_TREPH</name>
<feature type="region of interest" description="Disordered" evidence="1">
    <location>
        <begin position="559"/>
        <end position="598"/>
    </location>
</feature>
<protein>
    <submittedName>
        <fullName evidence="2">Uncharacterized protein</fullName>
    </submittedName>
</protein>
<gene>
    <name evidence="3" type="ORF">FUT82_15435</name>
    <name evidence="2" type="ORF">TPHV1_30158</name>
</gene>
<evidence type="ECO:0000313" key="4">
    <source>
        <dbReference type="Proteomes" id="UP000042527"/>
    </source>
</evidence>
<organism evidence="2 4">
    <name type="scientific">Treponema phagedenis</name>
    <dbReference type="NCBI Taxonomy" id="162"/>
    <lineage>
        <taxon>Bacteria</taxon>
        <taxon>Pseudomonadati</taxon>
        <taxon>Spirochaetota</taxon>
        <taxon>Spirochaetia</taxon>
        <taxon>Spirochaetales</taxon>
        <taxon>Treponemataceae</taxon>
        <taxon>Treponema</taxon>
    </lineage>
</organism>
<keyword evidence="4" id="KW-1185">Reference proteome</keyword>
<dbReference type="SUPFAM" id="SSF82171">
    <property type="entry name" value="DPP6 N-terminal domain-like"/>
    <property type="match status" value="1"/>
</dbReference>
<dbReference type="RefSeq" id="WP_024752051.1">
    <property type="nucleotide sequence ID" value="NZ_CDNC01000023.1"/>
</dbReference>
<dbReference type="AlphaFoldDB" id="A0A0B7GUU1"/>
<reference evidence="3 5" key="3">
    <citation type="submission" date="2019-08" db="EMBL/GenBank/DDBJ databases">
        <authorList>
            <person name="Kuhnert P."/>
        </authorList>
    </citation>
    <scope>NUCLEOTIDE SEQUENCE [LARGE SCALE GENOMIC DNA]</scope>
    <source>
        <strain evidence="3 5">B36.5</strain>
    </source>
</reference>
<dbReference type="EMBL" id="CP042817">
    <property type="protein sequence ID" value="QEJ99238.1"/>
    <property type="molecule type" value="Genomic_DNA"/>
</dbReference>